<dbReference type="SMART" id="SM00382">
    <property type="entry name" value="AAA"/>
    <property type="match status" value="1"/>
</dbReference>
<evidence type="ECO:0000313" key="2">
    <source>
        <dbReference type="EMBL" id="PHH38689.1"/>
    </source>
</evidence>
<dbReference type="Pfam" id="PF13479">
    <property type="entry name" value="AAA_24"/>
    <property type="match status" value="1"/>
</dbReference>
<comment type="caution">
    <text evidence="2">The sequence shown here is derived from an EMBL/GenBank/DDBJ whole genome shotgun (WGS) entry which is preliminary data.</text>
</comment>
<dbReference type="SUPFAM" id="SSF52540">
    <property type="entry name" value="P-loop containing nucleoside triphosphate hydrolases"/>
    <property type="match status" value="1"/>
</dbReference>
<sequence length="288" mass="31543">MFKKAERKQAKLRLALAGPSGSGKTYSALLLAQGIGGRIAVIDTEHGSASLYADIADFDTVELNAPYSPERYVEAITAAEQAGYNVLIIDSYSHEWTGSGGCLEANEKLAHQKFKGNTWAAWNETTPRHRRLTDKILTSSLHIICTMRSKTETVQGEGKKILKLGMKSEQRDGTDYEFTVVLDLTHDGHTAMASKDRTKLFEEPELITADTGRRLLAWLNSGVSPEERAKELLVDALADIASAKDMASLQSAFNAAKAIAVGFDDLVQQVVTAKDKRKNELSQQRQSA</sequence>
<dbReference type="Gene3D" id="3.40.50.300">
    <property type="entry name" value="P-loop containing nucleotide triphosphate hydrolases"/>
    <property type="match status" value="1"/>
</dbReference>
<organism evidence="2 3">
    <name type="scientific">Pseudomonas putida</name>
    <name type="common">Arthrobacter siderocapsulatus</name>
    <dbReference type="NCBI Taxonomy" id="303"/>
    <lineage>
        <taxon>Bacteria</taxon>
        <taxon>Pseudomonadati</taxon>
        <taxon>Pseudomonadota</taxon>
        <taxon>Gammaproteobacteria</taxon>
        <taxon>Pseudomonadales</taxon>
        <taxon>Pseudomonadaceae</taxon>
        <taxon>Pseudomonas</taxon>
    </lineage>
</organism>
<dbReference type="AlphaFoldDB" id="A0A2C5V2A8"/>
<gene>
    <name evidence="2" type="ORF">CRX57_00370</name>
</gene>
<dbReference type="EMBL" id="PDKZ01000002">
    <property type="protein sequence ID" value="PHH38689.1"/>
    <property type="molecule type" value="Genomic_DNA"/>
</dbReference>
<dbReference type="InterPro" id="IPR003593">
    <property type="entry name" value="AAA+_ATPase"/>
</dbReference>
<evidence type="ECO:0000259" key="1">
    <source>
        <dbReference type="SMART" id="SM00382"/>
    </source>
</evidence>
<dbReference type="Proteomes" id="UP000222460">
    <property type="component" value="Unassembled WGS sequence"/>
</dbReference>
<protein>
    <submittedName>
        <fullName evidence="2">AAA family ATPase</fullName>
    </submittedName>
</protein>
<dbReference type="RefSeq" id="WP_098963806.1">
    <property type="nucleotide sequence ID" value="NZ_PDKZ01000002.1"/>
</dbReference>
<evidence type="ECO:0000313" key="3">
    <source>
        <dbReference type="Proteomes" id="UP000222460"/>
    </source>
</evidence>
<name>A0A2C5V2A8_PSEPU</name>
<reference evidence="3" key="1">
    <citation type="submission" date="2017-10" db="EMBL/GenBank/DDBJ databases">
        <title>FDA dAtabase for Regulatory Grade micrObial Sequences (FDA-ARGOS): Supporting development and validation of Infectious Disease Dx tests.</title>
        <authorList>
            <person name="Goldberg B."/>
            <person name="Campos J."/>
            <person name="Tallon L."/>
            <person name="Sadzewicz L."/>
            <person name="Ott S."/>
            <person name="Zhao X."/>
            <person name="Nagaraj S."/>
            <person name="Vavikolanu K."/>
            <person name="Aluvathingal J."/>
            <person name="Nadendla S."/>
            <person name="Geyer C."/>
            <person name="Sichtig H."/>
        </authorList>
    </citation>
    <scope>NUCLEOTIDE SEQUENCE [LARGE SCALE GENOMIC DNA]</scope>
    <source>
        <strain evidence="3">FDAARGOS_376</strain>
    </source>
</reference>
<accession>A0A2C5V2A8</accession>
<dbReference type="InterPro" id="IPR027417">
    <property type="entry name" value="P-loop_NTPase"/>
</dbReference>
<proteinExistence type="predicted"/>
<feature type="domain" description="AAA+ ATPase" evidence="1">
    <location>
        <begin position="10"/>
        <end position="177"/>
    </location>
</feature>